<keyword evidence="1" id="KW-0934">Plastid</keyword>
<organism evidence="1">
    <name type="scientific">Pinus thunbergii</name>
    <name type="common">Japanese black pine</name>
    <name type="synonym">Pinus thunbergiana</name>
    <dbReference type="NCBI Taxonomy" id="3350"/>
    <lineage>
        <taxon>Eukaryota</taxon>
        <taxon>Viridiplantae</taxon>
        <taxon>Streptophyta</taxon>
        <taxon>Embryophyta</taxon>
        <taxon>Tracheophyta</taxon>
        <taxon>Spermatophyta</taxon>
        <taxon>Pinopsida</taxon>
        <taxon>Pinidae</taxon>
        <taxon>Conifers I</taxon>
        <taxon>Pinales</taxon>
        <taxon>Pinaceae</taxon>
        <taxon>Pinus</taxon>
        <taxon>Pinus subgen. Pinus</taxon>
    </lineage>
</organism>
<dbReference type="EMBL" id="D17510">
    <property type="protein sequence ID" value="BAA04360.1"/>
    <property type="molecule type" value="Genomic_DNA"/>
</dbReference>
<sequence length="56" mass="6563">MTFCRSLIFQERLSSLEITGEIFVKDLVIRIQKILAMNKTYVTSSYSSKKEEDEKN</sequence>
<dbReference type="AlphaFoldDB" id="Q32950"/>
<protein>
    <submittedName>
        <fullName evidence="1">ORF56a</fullName>
    </submittedName>
</protein>
<geneLocation type="chloroplast" evidence="1"/>
<reference evidence="1" key="1">
    <citation type="journal article" date="1993" name="Mol. Gen. Genet.">
        <title>Chloroplast DNA of black pine retains a residual inverted repeat lacking rRNA genes: nucleotide sequences of trnQ, trnK, psbA, trnI and trnH and the absence of rps16.</title>
        <authorList>
            <person name="Tsudzuki J."/>
            <person name="Nakashima K."/>
            <person name="Tsudzuki T."/>
            <person name="Hiratsuka J."/>
            <person name="Shibata M."/>
            <person name="Wakasugi T."/>
            <person name="Sugiura M."/>
        </authorList>
    </citation>
    <scope>NUCLEOTIDE SEQUENCE</scope>
</reference>
<keyword evidence="1" id="KW-0150">Chloroplast</keyword>
<proteinExistence type="predicted"/>
<dbReference type="GeneID" id="1457657"/>
<accession>Q32950</accession>
<dbReference type="PIR" id="T07482">
    <property type="entry name" value="T07482"/>
</dbReference>
<evidence type="ECO:0000313" key="1">
    <source>
        <dbReference type="EMBL" id="BAA04360.1"/>
    </source>
</evidence>
<name>Q32950_PINTH</name>
<dbReference type="RefSeq" id="NP_042403.1">
    <property type="nucleotide sequence ID" value="NC_001631.1"/>
</dbReference>
<reference evidence="1" key="2">
    <citation type="journal article" date="1994" name="Curr. Genet.">
        <title>A new gene encoding tRNA(Pro) (GGG) is present in the chloroplast genome of black pine: a compilation of 32 tRNA genes from black pine chloroplasts.</title>
        <authorList>
            <person name="Tsudzuki J."/>
            <person name="Ito S."/>
            <person name="Tsudzuki T."/>
            <person name="Wakasugi T."/>
            <person name="Sugiura M."/>
        </authorList>
    </citation>
    <scope>NUCLEOTIDE SEQUENCE</scope>
</reference>
<reference evidence="1" key="3">
    <citation type="journal article" date="1994" name="Proc. Natl. Acad. Sci. U.S.A.">
        <title>Loss of all ndh genes as determined by sequencing the entire chloroplast genome of the black pine Pinus thunbergii.</title>
        <authorList>
            <person name="Wakasugi T."/>
            <person name="Tsudzuki J."/>
            <person name="Ito S."/>
            <person name="Nakashima K."/>
            <person name="Tsudzuki T."/>
            <person name="Sugiura M."/>
        </authorList>
    </citation>
    <scope>NUCLEOTIDE SEQUENCE</scope>
</reference>